<comment type="subunit">
    <text evidence="2">Homodimer.</text>
</comment>
<accession>A0ABQ1GKM6</accession>
<protein>
    <submittedName>
        <fullName evidence="6">Thioredoxin reductase</fullName>
    </submittedName>
</protein>
<dbReference type="EMBL" id="BMHF01000013">
    <property type="protein sequence ID" value="GGA45705.1"/>
    <property type="molecule type" value="Genomic_DNA"/>
</dbReference>
<dbReference type="PRINTS" id="PR00368">
    <property type="entry name" value="FADPNR"/>
</dbReference>
<gene>
    <name evidence="6" type="primary">trxB</name>
    <name evidence="6" type="ORF">GCM10010917_33780</name>
</gene>
<evidence type="ECO:0000256" key="3">
    <source>
        <dbReference type="ARBA" id="ARBA00022630"/>
    </source>
</evidence>
<name>A0ABQ1GKM6_9BACL</name>
<dbReference type="InterPro" id="IPR036188">
    <property type="entry name" value="FAD/NAD-bd_sf"/>
</dbReference>
<dbReference type="Gene3D" id="3.50.50.60">
    <property type="entry name" value="FAD/NAD(P)-binding domain"/>
    <property type="match status" value="2"/>
</dbReference>
<proteinExistence type="predicted"/>
<dbReference type="PRINTS" id="PR00469">
    <property type="entry name" value="PNDRDTASEII"/>
</dbReference>
<dbReference type="PANTHER" id="PTHR48105">
    <property type="entry name" value="THIOREDOXIN REDUCTASE 1-RELATED-RELATED"/>
    <property type="match status" value="1"/>
</dbReference>
<evidence type="ECO:0000313" key="6">
    <source>
        <dbReference type="EMBL" id="GGA45705.1"/>
    </source>
</evidence>
<dbReference type="SUPFAM" id="SSF51905">
    <property type="entry name" value="FAD/NAD(P)-binding domain"/>
    <property type="match status" value="1"/>
</dbReference>
<dbReference type="Pfam" id="PF07992">
    <property type="entry name" value="Pyr_redox_2"/>
    <property type="match status" value="1"/>
</dbReference>
<evidence type="ECO:0000259" key="5">
    <source>
        <dbReference type="Pfam" id="PF07992"/>
    </source>
</evidence>
<organism evidence="6 7">
    <name type="scientific">Paenibacillus physcomitrellae</name>
    <dbReference type="NCBI Taxonomy" id="1619311"/>
    <lineage>
        <taxon>Bacteria</taxon>
        <taxon>Bacillati</taxon>
        <taxon>Bacillota</taxon>
        <taxon>Bacilli</taxon>
        <taxon>Bacillales</taxon>
        <taxon>Paenibacillaceae</taxon>
        <taxon>Paenibacillus</taxon>
    </lineage>
</organism>
<comment type="caution">
    <text evidence="6">The sequence shown here is derived from an EMBL/GenBank/DDBJ whole genome shotgun (WGS) entry which is preliminary data.</text>
</comment>
<evidence type="ECO:0000313" key="7">
    <source>
        <dbReference type="Proteomes" id="UP000609323"/>
    </source>
</evidence>
<keyword evidence="7" id="KW-1185">Reference proteome</keyword>
<comment type="cofactor">
    <cofactor evidence="1">
        <name>FAD</name>
        <dbReference type="ChEBI" id="CHEBI:57692"/>
    </cofactor>
</comment>
<evidence type="ECO:0000256" key="2">
    <source>
        <dbReference type="ARBA" id="ARBA00011738"/>
    </source>
</evidence>
<dbReference type="InterPro" id="IPR050097">
    <property type="entry name" value="Ferredoxin-NADP_redctase_2"/>
</dbReference>
<keyword evidence="3" id="KW-0285">Flavoprotein</keyword>
<feature type="domain" description="FAD/NAD(P)-binding" evidence="5">
    <location>
        <begin position="1"/>
        <end position="275"/>
    </location>
</feature>
<reference evidence="7" key="1">
    <citation type="journal article" date="2019" name="Int. J. Syst. Evol. Microbiol.">
        <title>The Global Catalogue of Microorganisms (GCM) 10K type strain sequencing project: providing services to taxonomists for standard genome sequencing and annotation.</title>
        <authorList>
            <consortium name="The Broad Institute Genomics Platform"/>
            <consortium name="The Broad Institute Genome Sequencing Center for Infectious Disease"/>
            <person name="Wu L."/>
            <person name="Ma J."/>
        </authorList>
    </citation>
    <scope>NUCLEOTIDE SEQUENCE [LARGE SCALE GENOMIC DNA]</scope>
    <source>
        <strain evidence="7">CGMCC 1.15044</strain>
    </source>
</reference>
<evidence type="ECO:0000256" key="4">
    <source>
        <dbReference type="ARBA" id="ARBA00023002"/>
    </source>
</evidence>
<sequence length="292" mass="32290">MAGLQAAIQLGRYSVHRILVVDAGTGRSTLCREYHNLLGFPEGISGEELRSRGRRQAESFGVEFTEDRIVQAEKANEGFRFTGASGSRYECRTVLLATGLSDRYPDIPGLEPTFGRSVYVCPDCDGYEIQDRNTLVIGSGNPGANMALLMAERARSLIYINHEKAHVDEEKHRLMHQAGIRYMEQEVTEIIHENDGYIQGAMLEDGSLVEAERGFIAFGGNHVHSELAEQLGVELHHNRHVEANPRSKMTNVEHVWTAGDLGVHSELVTAAMGDGAIAAVWINKTLRKLEHG</sequence>
<dbReference type="InterPro" id="IPR023753">
    <property type="entry name" value="FAD/NAD-binding_dom"/>
</dbReference>
<dbReference type="Proteomes" id="UP000609323">
    <property type="component" value="Unassembled WGS sequence"/>
</dbReference>
<keyword evidence="4" id="KW-0560">Oxidoreductase</keyword>
<evidence type="ECO:0000256" key="1">
    <source>
        <dbReference type="ARBA" id="ARBA00001974"/>
    </source>
</evidence>